<dbReference type="CDD" id="cd09110">
    <property type="entry name" value="PLDc_CLS_1"/>
    <property type="match status" value="1"/>
</dbReference>
<dbReference type="InterPro" id="IPR022924">
    <property type="entry name" value="Cardiolipin_synthase"/>
</dbReference>
<dbReference type="GO" id="GO:0005886">
    <property type="term" value="C:plasma membrane"/>
    <property type="evidence" value="ECO:0007669"/>
    <property type="project" value="UniProtKB-SubCell"/>
</dbReference>
<dbReference type="PANTHER" id="PTHR21248:SF7">
    <property type="entry name" value="MINOR CARDIOLIPIN SYNTHASE CLSB"/>
    <property type="match status" value="1"/>
</dbReference>
<keyword evidence="3" id="KW-0808">Transferase</keyword>
<proteinExistence type="predicted"/>
<evidence type="ECO:0000256" key="7">
    <source>
        <dbReference type="ARBA" id="ARBA00023136"/>
    </source>
</evidence>
<dbReference type="RefSeq" id="WP_163172988.1">
    <property type="nucleotide sequence ID" value="NZ_JAAIWK010000001.1"/>
</dbReference>
<gene>
    <name evidence="10" type="primary">cls</name>
    <name evidence="10" type="ORF">G4D61_00385</name>
</gene>
<sequence length="398" mass="46063">MIIFWIILIIAALAFLIVLDYQLGKKYHEKKDTLKKYPLRSGDITIFTGGDDLFPSYFSDIENAHSSIHILFFIVKDDAISHKFFELLEKKARAGVDVRLLLDWIGGHHVSKNCIKSLKRAGVQVIFSHRLKFPFTFYSLQQRNHRKITVIDEEVGYIGGFNIGKEYLNQNPSLSPWRDYHLRISGDSVHDLQYEFSINWYEESGHQLDLATPELQSESGNVKHQFLSTGGTDLEKMIGDWIDQAHSDIKIGTPYFIPTENIHRKLIAAIKRGVRITVLVPKKPDHMLVKEASFCYFRDLLRHGVNIYQYSTGFYHAKIIVIDHKLCMIGTANFDRRSFLLNDEISCLIYDETFIKKALTIFTYDLQHGNLLTKEDLYHLDLVTKVKEWSARAVSNFL</sequence>
<comment type="caution">
    <text evidence="10">The sequence shown here is derived from an EMBL/GenBank/DDBJ whole genome shotgun (WGS) entry which is preliminary data.</text>
</comment>
<dbReference type="EMBL" id="JAAIWK010000001">
    <property type="protein sequence ID" value="NEY18424.1"/>
    <property type="molecule type" value="Genomic_DNA"/>
</dbReference>
<protein>
    <recommendedName>
        <fullName evidence="8">Cardiolipin synthase</fullName>
        <ecNumber evidence="8">2.7.8.-</ecNumber>
    </recommendedName>
</protein>
<dbReference type="InterPro" id="IPR001736">
    <property type="entry name" value="PLipase_D/transphosphatidylase"/>
</dbReference>
<organism evidence="10 11">
    <name type="scientific">Heyndrickxia ginsengihumi</name>
    <dbReference type="NCBI Taxonomy" id="363870"/>
    <lineage>
        <taxon>Bacteria</taxon>
        <taxon>Bacillati</taxon>
        <taxon>Bacillota</taxon>
        <taxon>Bacilli</taxon>
        <taxon>Bacillales</taxon>
        <taxon>Bacillaceae</taxon>
        <taxon>Heyndrickxia</taxon>
    </lineage>
</organism>
<feature type="domain" description="PLD phosphodiesterase" evidence="9">
    <location>
        <begin position="311"/>
        <end position="338"/>
    </location>
</feature>
<comment type="subcellular location">
    <subcellularLocation>
        <location evidence="1">Cell membrane</location>
    </subcellularLocation>
</comment>
<dbReference type="GO" id="GO:0008808">
    <property type="term" value="F:cardiolipin synthase activity"/>
    <property type="evidence" value="ECO:0007669"/>
    <property type="project" value="UniProtKB-UniRule"/>
</dbReference>
<dbReference type="EC" id="2.7.8.-" evidence="8"/>
<dbReference type="InterPro" id="IPR025202">
    <property type="entry name" value="PLD-like_dom"/>
</dbReference>
<name>A0A6M0P1E8_9BACI</name>
<feature type="domain" description="PLD phosphodiesterase" evidence="9">
    <location>
        <begin position="140"/>
        <end position="167"/>
    </location>
</feature>
<evidence type="ECO:0000313" key="11">
    <source>
        <dbReference type="Proteomes" id="UP000476934"/>
    </source>
</evidence>
<keyword evidence="11" id="KW-1185">Reference proteome</keyword>
<dbReference type="CDD" id="cd09112">
    <property type="entry name" value="PLDc_CLS_2"/>
    <property type="match status" value="1"/>
</dbReference>
<keyword evidence="5" id="KW-0677">Repeat</keyword>
<dbReference type="SMART" id="SM00155">
    <property type="entry name" value="PLDc"/>
    <property type="match status" value="2"/>
</dbReference>
<evidence type="ECO:0000256" key="3">
    <source>
        <dbReference type="ARBA" id="ARBA00022679"/>
    </source>
</evidence>
<evidence type="ECO:0000256" key="6">
    <source>
        <dbReference type="ARBA" id="ARBA00022989"/>
    </source>
</evidence>
<dbReference type="PANTHER" id="PTHR21248">
    <property type="entry name" value="CARDIOLIPIN SYNTHASE"/>
    <property type="match status" value="1"/>
</dbReference>
<dbReference type="Pfam" id="PF13091">
    <property type="entry name" value="PLDc_2"/>
    <property type="match status" value="2"/>
</dbReference>
<accession>A0A6M0P1E8</accession>
<dbReference type="GO" id="GO:0032049">
    <property type="term" value="P:cardiolipin biosynthetic process"/>
    <property type="evidence" value="ECO:0007669"/>
    <property type="project" value="UniProtKB-UniRule"/>
</dbReference>
<keyword evidence="6" id="KW-1133">Transmembrane helix</keyword>
<dbReference type="Gene3D" id="3.30.870.10">
    <property type="entry name" value="Endonuclease Chain A"/>
    <property type="match status" value="2"/>
</dbReference>
<evidence type="ECO:0000256" key="2">
    <source>
        <dbReference type="ARBA" id="ARBA00022475"/>
    </source>
</evidence>
<dbReference type="AlphaFoldDB" id="A0A6M0P1E8"/>
<evidence type="ECO:0000256" key="8">
    <source>
        <dbReference type="NCBIfam" id="TIGR04265"/>
    </source>
</evidence>
<keyword evidence="7" id="KW-0472">Membrane</keyword>
<keyword evidence="4" id="KW-0812">Transmembrane</keyword>
<evidence type="ECO:0000256" key="1">
    <source>
        <dbReference type="ARBA" id="ARBA00004236"/>
    </source>
</evidence>
<dbReference type="PROSITE" id="PS50035">
    <property type="entry name" value="PLD"/>
    <property type="match status" value="2"/>
</dbReference>
<dbReference type="SUPFAM" id="SSF56024">
    <property type="entry name" value="Phospholipase D/nuclease"/>
    <property type="match status" value="2"/>
</dbReference>
<evidence type="ECO:0000259" key="9">
    <source>
        <dbReference type="PROSITE" id="PS50035"/>
    </source>
</evidence>
<reference evidence="10 11" key="1">
    <citation type="submission" date="2020-03" db="EMBL/GenBank/DDBJ databases">
        <title>Bacillus aquiflavi sp. nov., isolated from yellow water of strong flavor Chinese baijiu in Yibin region of China.</title>
        <authorList>
            <person name="Xie J."/>
        </authorList>
    </citation>
    <scope>NUCLEOTIDE SEQUENCE [LARGE SCALE GENOMIC DNA]</scope>
    <source>
        <strain evidence="10 11">Gsoil 114</strain>
    </source>
</reference>
<evidence type="ECO:0000256" key="5">
    <source>
        <dbReference type="ARBA" id="ARBA00022737"/>
    </source>
</evidence>
<keyword evidence="2" id="KW-1003">Cell membrane</keyword>
<dbReference type="NCBIfam" id="TIGR04265">
    <property type="entry name" value="bac_cardiolipin"/>
    <property type="match status" value="1"/>
</dbReference>
<dbReference type="Proteomes" id="UP000476934">
    <property type="component" value="Unassembled WGS sequence"/>
</dbReference>
<evidence type="ECO:0000313" key="10">
    <source>
        <dbReference type="EMBL" id="NEY18424.1"/>
    </source>
</evidence>
<evidence type="ECO:0000256" key="4">
    <source>
        <dbReference type="ARBA" id="ARBA00022692"/>
    </source>
</evidence>